<keyword evidence="3" id="KW-0505">Motor protein</keyword>
<accession>A0A7E4WAP7</accession>
<organism evidence="6 7">
    <name type="scientific">Panagrellus redivivus</name>
    <name type="common">Microworm</name>
    <dbReference type="NCBI Taxonomy" id="6233"/>
    <lineage>
        <taxon>Eukaryota</taxon>
        <taxon>Metazoa</taxon>
        <taxon>Ecdysozoa</taxon>
        <taxon>Nematoda</taxon>
        <taxon>Chromadorea</taxon>
        <taxon>Rhabditida</taxon>
        <taxon>Tylenchina</taxon>
        <taxon>Panagrolaimomorpha</taxon>
        <taxon>Panagrolaimoidea</taxon>
        <taxon>Panagrolaimidae</taxon>
        <taxon>Panagrellus</taxon>
    </lineage>
</organism>
<dbReference type="Proteomes" id="UP000492821">
    <property type="component" value="Unassembled WGS sequence"/>
</dbReference>
<comment type="similarity">
    <text evidence="4">Belongs to the inner dynein arm light chain family.</text>
</comment>
<keyword evidence="1" id="KW-0243">Dynein</keyword>
<feature type="coiled-coil region" evidence="5">
    <location>
        <begin position="194"/>
        <end position="221"/>
    </location>
</feature>
<evidence type="ECO:0000256" key="4">
    <source>
        <dbReference type="ARBA" id="ARBA00038114"/>
    </source>
</evidence>
<dbReference type="InterPro" id="IPR019347">
    <property type="entry name" value="Axonemal_dynein_light_chain"/>
</dbReference>
<dbReference type="GO" id="GO:0005930">
    <property type="term" value="C:axoneme"/>
    <property type="evidence" value="ECO:0007669"/>
    <property type="project" value="TreeGrafter"/>
</dbReference>
<sequence length="270" mass="30820">MMDSTPNVTLNASFPITTTTTTAVPSTFIQLNSREPTTKDAELTPNFDEIIKDTGNEQQQDPEKQLQKILDCVLPPRRIEEGGQFFVQRASPTPTTRLDLIALQEKFEAILANARAKPFGICPIRRRIYDDLFDELIRQVTVSCAERGLLLLRVRDEIRLTLLAYQGVLESAIAYGIRKAVAVERHQTNAIVERDAEKQKNVQLNAKIEQLNKQIATERLVKEEEVKLLERSMRDENERLLESNRTLKMHLQSIIQMDQQNGPQPSEIND</sequence>
<keyword evidence="6" id="KW-1185">Reference proteome</keyword>
<dbReference type="GO" id="GO:0030286">
    <property type="term" value="C:dynein complex"/>
    <property type="evidence" value="ECO:0007669"/>
    <property type="project" value="UniProtKB-KW"/>
</dbReference>
<keyword evidence="2 5" id="KW-0175">Coiled coil</keyword>
<dbReference type="PANTHER" id="PTHR13183">
    <property type="entry name" value="AXONEMAL INNER ARM DYNEIN LIGHT CHAIN 28"/>
    <property type="match status" value="1"/>
</dbReference>
<evidence type="ECO:0000256" key="2">
    <source>
        <dbReference type="ARBA" id="ARBA00023054"/>
    </source>
</evidence>
<evidence type="ECO:0000313" key="7">
    <source>
        <dbReference type="WBParaSite" id="Pan_g9004.t1"/>
    </source>
</evidence>
<dbReference type="WBParaSite" id="Pan_g9004.t1">
    <property type="protein sequence ID" value="Pan_g9004.t1"/>
    <property type="gene ID" value="Pan_g9004"/>
</dbReference>
<dbReference type="GO" id="GO:0097546">
    <property type="term" value="C:ciliary base"/>
    <property type="evidence" value="ECO:0007669"/>
    <property type="project" value="TreeGrafter"/>
</dbReference>
<reference evidence="7" key="2">
    <citation type="submission" date="2020-10" db="UniProtKB">
        <authorList>
            <consortium name="WormBaseParasite"/>
        </authorList>
    </citation>
    <scope>IDENTIFICATION</scope>
</reference>
<name>A0A7E4WAP7_PANRE</name>
<evidence type="ECO:0000256" key="1">
    <source>
        <dbReference type="ARBA" id="ARBA00023017"/>
    </source>
</evidence>
<dbReference type="AlphaFoldDB" id="A0A7E4WAP7"/>
<dbReference type="GO" id="GO:0045504">
    <property type="term" value="F:dynein heavy chain binding"/>
    <property type="evidence" value="ECO:0007669"/>
    <property type="project" value="TreeGrafter"/>
</dbReference>
<proteinExistence type="inferred from homology"/>
<evidence type="ECO:0000256" key="5">
    <source>
        <dbReference type="SAM" id="Coils"/>
    </source>
</evidence>
<evidence type="ECO:0000256" key="3">
    <source>
        <dbReference type="ARBA" id="ARBA00023175"/>
    </source>
</evidence>
<dbReference type="Pfam" id="PF10211">
    <property type="entry name" value="Ax_dynein_light"/>
    <property type="match status" value="1"/>
</dbReference>
<reference evidence="6" key="1">
    <citation type="journal article" date="2013" name="Genetics">
        <title>The draft genome and transcriptome of Panagrellus redivivus are shaped by the harsh demands of a free-living lifestyle.</title>
        <authorList>
            <person name="Srinivasan J."/>
            <person name="Dillman A.R."/>
            <person name="Macchietto M.G."/>
            <person name="Heikkinen L."/>
            <person name="Lakso M."/>
            <person name="Fracchia K.M."/>
            <person name="Antoshechkin I."/>
            <person name="Mortazavi A."/>
            <person name="Wong G."/>
            <person name="Sternberg P.W."/>
        </authorList>
    </citation>
    <scope>NUCLEOTIDE SEQUENCE [LARGE SCALE GENOMIC DNA]</scope>
    <source>
        <strain evidence="6">MT8872</strain>
    </source>
</reference>
<evidence type="ECO:0000313" key="6">
    <source>
        <dbReference type="Proteomes" id="UP000492821"/>
    </source>
</evidence>
<protein>
    <submittedName>
        <fullName evidence="7">Axonemal dynein light chain p33</fullName>
    </submittedName>
</protein>
<dbReference type="PANTHER" id="PTHR13183:SF0">
    <property type="entry name" value="AXONEMAL DYNEIN LIGHT INTERMEDIATE POLYPEPTIDE 1"/>
    <property type="match status" value="1"/>
</dbReference>